<sequence length="235" mass="27170">QRGLYLARQLSFRGVSFTVQEVPLSDEFVKIYDDSVKLWLECRRQFQECVEQNMLQNVLSAMTGEERSSCKQLWGQFWACHQRFFKYLCIAAKVEACVQMARDAIKANKCVVIGLQSTGEARTLEALEDMGGELTEFVSTAKAVLQGLIERHFPVDVGSIDIYRDFDIGFDDFERKRRKMHRNGESDFLEQLGFGSSRGSPTEPRVRPKLFVSFFPIYIFCRQFFDSLLQRISHS</sequence>
<dbReference type="GO" id="GO:0006355">
    <property type="term" value="P:regulation of DNA-templated transcription"/>
    <property type="evidence" value="ECO:0007669"/>
    <property type="project" value="InterPro"/>
</dbReference>
<evidence type="ECO:0000313" key="3">
    <source>
        <dbReference type="Proteomes" id="UP000270094"/>
    </source>
</evidence>
<dbReference type="Pfam" id="PF13872">
    <property type="entry name" value="AAA_34"/>
    <property type="match status" value="1"/>
</dbReference>
<evidence type="ECO:0000313" key="2">
    <source>
        <dbReference type="EMBL" id="VDM73812.1"/>
    </source>
</evidence>
<proteinExistence type="predicted"/>
<feature type="domain" description="Strawberry notch AAA" evidence="1">
    <location>
        <begin position="2"/>
        <end position="33"/>
    </location>
</feature>
<dbReference type="OrthoDB" id="421838at2759"/>
<dbReference type="InterPro" id="IPR039187">
    <property type="entry name" value="SNO_AAA"/>
</dbReference>
<dbReference type="EMBL" id="UYYB01032580">
    <property type="protein sequence ID" value="VDM73812.1"/>
    <property type="molecule type" value="Genomic_DNA"/>
</dbReference>
<feature type="non-terminal residue" evidence="2">
    <location>
        <position position="1"/>
    </location>
</feature>
<accession>A0A3P7L2W0</accession>
<dbReference type="PANTHER" id="PTHR12706:SF30">
    <property type="entry name" value="PROTEIN STRAWBERRY NOTCH-RELATED"/>
    <property type="match status" value="1"/>
</dbReference>
<dbReference type="PANTHER" id="PTHR12706">
    <property type="entry name" value="STRAWBERRY NOTCH-RELATED"/>
    <property type="match status" value="1"/>
</dbReference>
<dbReference type="InterPro" id="IPR026741">
    <property type="entry name" value="SNO"/>
</dbReference>
<dbReference type="GO" id="GO:0031490">
    <property type="term" value="F:chromatin DNA binding"/>
    <property type="evidence" value="ECO:0007669"/>
    <property type="project" value="TreeGrafter"/>
</dbReference>
<dbReference type="AlphaFoldDB" id="A0A3P7L2W0"/>
<organism evidence="2 3">
    <name type="scientific">Strongylus vulgaris</name>
    <name type="common">Blood worm</name>
    <dbReference type="NCBI Taxonomy" id="40348"/>
    <lineage>
        <taxon>Eukaryota</taxon>
        <taxon>Metazoa</taxon>
        <taxon>Ecdysozoa</taxon>
        <taxon>Nematoda</taxon>
        <taxon>Chromadorea</taxon>
        <taxon>Rhabditida</taxon>
        <taxon>Rhabditina</taxon>
        <taxon>Rhabditomorpha</taxon>
        <taxon>Strongyloidea</taxon>
        <taxon>Strongylidae</taxon>
        <taxon>Strongylus</taxon>
    </lineage>
</organism>
<dbReference type="GO" id="GO:0005634">
    <property type="term" value="C:nucleus"/>
    <property type="evidence" value="ECO:0007669"/>
    <property type="project" value="TreeGrafter"/>
</dbReference>
<gene>
    <name evidence="2" type="ORF">SVUK_LOCUS8810</name>
</gene>
<keyword evidence="3" id="KW-1185">Reference proteome</keyword>
<name>A0A3P7L2W0_STRVU</name>
<protein>
    <recommendedName>
        <fullName evidence="1">Strawberry notch AAA domain-containing protein</fullName>
    </recommendedName>
</protein>
<dbReference type="Proteomes" id="UP000270094">
    <property type="component" value="Unassembled WGS sequence"/>
</dbReference>
<dbReference type="GO" id="GO:0042393">
    <property type="term" value="F:histone binding"/>
    <property type="evidence" value="ECO:0007669"/>
    <property type="project" value="TreeGrafter"/>
</dbReference>
<evidence type="ECO:0000259" key="1">
    <source>
        <dbReference type="Pfam" id="PF13872"/>
    </source>
</evidence>
<reference evidence="2 3" key="1">
    <citation type="submission" date="2018-11" db="EMBL/GenBank/DDBJ databases">
        <authorList>
            <consortium name="Pathogen Informatics"/>
        </authorList>
    </citation>
    <scope>NUCLEOTIDE SEQUENCE [LARGE SCALE GENOMIC DNA]</scope>
</reference>